<proteinExistence type="inferred from homology"/>
<dbReference type="GO" id="GO:1990316">
    <property type="term" value="C:Atg1/ULK1 kinase complex"/>
    <property type="evidence" value="ECO:0007669"/>
    <property type="project" value="UniProtKB-ARBA"/>
</dbReference>
<dbReference type="GO" id="GO:0005829">
    <property type="term" value="C:cytosol"/>
    <property type="evidence" value="ECO:0007669"/>
    <property type="project" value="TreeGrafter"/>
</dbReference>
<evidence type="ECO:0000256" key="18">
    <source>
        <dbReference type="SAM" id="Coils"/>
    </source>
</evidence>
<sequence length="856" mass="96264">MTPTKASSSSRSRDDPLSSTNVIDHYKIGTEIGRGSFANVYKGVNLRNNQPIAIKSVVRSLLKNKKLLENLEIEISILKQLKHPHIVELLDYKQTENHFNLIMEYCSLGDLSYFIRKRTELIQKHPLIKTMFIKYPSPENSNGLNKILVLNYLKQLSSALEFLRSKNLVHRDIKPQNLLLSPPVFDQDIFEDKGFVGLPDLPILRIADFGFARFLPNTSLAETLCGSPLYMAPEILNYQKYTAKADLWSVGAVLYEMSVGKPPFRAENHLELFNKIKKAKDRIHFPSATSDSIDPQIKRLICSLLKFEPTERMGFNEFFNDEVVNYDLVKLQESTNSDISLEPSQVNENLFISEYISKGEIIDNNIIQDVINEDDESVSEEQAVAQQHSGTVKQITQNDIKPMKSQAPTQIAPILNQPQQIISQRQVQDLNNRFKSKNTSGSGELSVEKEYVVIEKTAVEVNALADELANAGTGAGAIALPNNSNNNNNNNKALNIPSTLQRRRSSRGSTGVSANGRRPSFEGRRVSISISPTNALSKALGLASTRLFGAYTATNNNQQTQSTSPNSQVSNINNSNNTFTNNIIFNSTNHIINYNSFKSASTDSDDIVINLESLATKAHVINLFAEVKFSQLIPTPPSLNSYAIEDDDEEDHEPIRRSFSTSHDYLNEELRLPPELVKSLADEAVLLYVKTLSLLAKAMTVASEWWHLNNNKPSSRLNEIVQWVRERFNEVLEKAEFVKLKLEEAEKKIKNKKTADSESFAPPESVYAEKLIYDRALEIAKNTAKTEMAGHDFLGCELAYSTSIWMLEALLDQEVDPNTGRSQGKLDETDKDMIEKYIESISNRLALLKKKLERVT</sequence>
<dbReference type="GO" id="GO:0000045">
    <property type="term" value="P:autophagosome assembly"/>
    <property type="evidence" value="ECO:0007669"/>
    <property type="project" value="TreeGrafter"/>
</dbReference>
<evidence type="ECO:0000259" key="20">
    <source>
        <dbReference type="PROSITE" id="PS50011"/>
    </source>
</evidence>
<dbReference type="FunFam" id="3.30.200.20:FF:000042">
    <property type="entry name" value="Aurora kinase A"/>
    <property type="match status" value="1"/>
</dbReference>
<keyword evidence="8" id="KW-0808">Transferase</keyword>
<dbReference type="Pfam" id="PF21127">
    <property type="entry name" value="ATG1-like_MIT2"/>
    <property type="match status" value="1"/>
</dbReference>
<dbReference type="InterPro" id="IPR048941">
    <property type="entry name" value="ATG1-like_MIT2"/>
</dbReference>
<keyword evidence="12" id="KW-0653">Protein transport</keyword>
<dbReference type="GO" id="GO:0034045">
    <property type="term" value="C:phagophore assembly site membrane"/>
    <property type="evidence" value="ECO:0007669"/>
    <property type="project" value="TreeGrafter"/>
</dbReference>
<dbReference type="Gene3D" id="1.10.510.10">
    <property type="entry name" value="Transferase(Phosphotransferase) domain 1"/>
    <property type="match status" value="1"/>
</dbReference>
<evidence type="ECO:0000256" key="7">
    <source>
        <dbReference type="ARBA" id="ARBA00022490"/>
    </source>
</evidence>
<dbReference type="GO" id="GO:0012505">
    <property type="term" value="C:endomembrane system"/>
    <property type="evidence" value="ECO:0007669"/>
    <property type="project" value="UniProtKB-SubCell"/>
</dbReference>
<evidence type="ECO:0000256" key="19">
    <source>
        <dbReference type="SAM" id="MobiDB-lite"/>
    </source>
</evidence>
<keyword evidence="18" id="KW-0175">Coiled coil</keyword>
<dbReference type="InterPro" id="IPR045269">
    <property type="entry name" value="Atg1-like"/>
</dbReference>
<dbReference type="InterPro" id="IPR017441">
    <property type="entry name" value="Protein_kinase_ATP_BS"/>
</dbReference>
<evidence type="ECO:0000256" key="1">
    <source>
        <dbReference type="ARBA" id="ARBA00004308"/>
    </source>
</evidence>
<dbReference type="EC" id="2.7.11.1" evidence="3"/>
<protein>
    <recommendedName>
        <fullName evidence="4">Serine/threonine-protein kinase ATG1</fullName>
        <ecNumber evidence="3">2.7.11.1</ecNumber>
    </recommendedName>
    <alternativeName>
        <fullName evidence="15">Autophagy-related protein 1</fullName>
    </alternativeName>
    <alternativeName>
        <fullName evidence="5">Serine/threonine-protein kinase atg1</fullName>
    </alternativeName>
</protein>
<dbReference type="GO" id="GO:0015031">
    <property type="term" value="P:protein transport"/>
    <property type="evidence" value="ECO:0007669"/>
    <property type="project" value="UniProtKB-KW"/>
</dbReference>
<dbReference type="Pfam" id="PF00069">
    <property type="entry name" value="Pkinase"/>
    <property type="match status" value="1"/>
</dbReference>
<dbReference type="PROSITE" id="PS00107">
    <property type="entry name" value="PROTEIN_KINASE_ATP"/>
    <property type="match status" value="1"/>
</dbReference>
<dbReference type="PANTHER" id="PTHR24348:SF22">
    <property type="entry name" value="NON-SPECIFIC SERINE_THREONINE PROTEIN KINASE"/>
    <property type="match status" value="1"/>
</dbReference>
<dbReference type="GO" id="GO:0034727">
    <property type="term" value="P:piecemeal microautophagy of the nucleus"/>
    <property type="evidence" value="ECO:0007669"/>
    <property type="project" value="TreeGrafter"/>
</dbReference>
<dbReference type="AlphaFoldDB" id="A0A9P8PXI1"/>
<feature type="domain" description="Protein kinase" evidence="20">
    <location>
        <begin position="26"/>
        <end position="324"/>
    </location>
</feature>
<evidence type="ECO:0000256" key="5">
    <source>
        <dbReference type="ARBA" id="ARBA00019599"/>
    </source>
</evidence>
<keyword evidence="9 17" id="KW-0547">Nucleotide-binding</keyword>
<dbReference type="GO" id="GO:0010506">
    <property type="term" value="P:regulation of autophagy"/>
    <property type="evidence" value="ECO:0007669"/>
    <property type="project" value="InterPro"/>
</dbReference>
<reference evidence="21" key="1">
    <citation type="journal article" date="2021" name="Open Biol.">
        <title>Shared evolutionary footprints suggest mitochondrial oxidative damage underlies multiple complex I losses in fungi.</title>
        <authorList>
            <person name="Schikora-Tamarit M.A."/>
            <person name="Marcet-Houben M."/>
            <person name="Nosek J."/>
            <person name="Gabaldon T."/>
        </authorList>
    </citation>
    <scope>NUCLEOTIDE SEQUENCE</scope>
    <source>
        <strain evidence="21">CBS2887</strain>
    </source>
</reference>
<evidence type="ECO:0000256" key="8">
    <source>
        <dbReference type="ARBA" id="ARBA00022679"/>
    </source>
</evidence>
<dbReference type="PROSITE" id="PS50011">
    <property type="entry name" value="PROTEIN_KINASE_DOM"/>
    <property type="match status" value="1"/>
</dbReference>
<feature type="coiled-coil region" evidence="18">
    <location>
        <begin position="728"/>
        <end position="755"/>
    </location>
</feature>
<evidence type="ECO:0000256" key="9">
    <source>
        <dbReference type="ARBA" id="ARBA00022741"/>
    </source>
</evidence>
<keyword evidence="13" id="KW-0072">Autophagy</keyword>
<dbReference type="GO" id="GO:0042594">
    <property type="term" value="P:response to starvation"/>
    <property type="evidence" value="ECO:0007669"/>
    <property type="project" value="TreeGrafter"/>
</dbReference>
<comment type="similarity">
    <text evidence="16">Belongs to the protein kinase superfamily. Ser/Thr protein kinase family. APG1/unc-51/ULK1 subfamily.</text>
</comment>
<keyword evidence="6" id="KW-0813">Transport</keyword>
<dbReference type="GO" id="GO:0005524">
    <property type="term" value="F:ATP binding"/>
    <property type="evidence" value="ECO:0007669"/>
    <property type="project" value="UniProtKB-UniRule"/>
</dbReference>
<keyword evidence="14" id="KW-0472">Membrane</keyword>
<evidence type="ECO:0000256" key="13">
    <source>
        <dbReference type="ARBA" id="ARBA00023006"/>
    </source>
</evidence>
<comment type="subcellular location">
    <subcellularLocation>
        <location evidence="2">Cytoplasm</location>
    </subcellularLocation>
    <subcellularLocation>
        <location evidence="1">Endomembrane system</location>
    </subcellularLocation>
</comment>
<dbReference type="PANTHER" id="PTHR24348">
    <property type="entry name" value="SERINE/THREONINE-PROTEIN KINASE UNC-51-RELATED"/>
    <property type="match status" value="1"/>
</dbReference>
<evidence type="ECO:0000256" key="15">
    <source>
        <dbReference type="ARBA" id="ARBA00030237"/>
    </source>
</evidence>
<dbReference type="InterPro" id="IPR008271">
    <property type="entry name" value="Ser/Thr_kinase_AS"/>
</dbReference>
<keyword evidence="11 17" id="KW-0067">ATP-binding</keyword>
<evidence type="ECO:0000256" key="2">
    <source>
        <dbReference type="ARBA" id="ARBA00004496"/>
    </source>
</evidence>
<dbReference type="SUPFAM" id="SSF56112">
    <property type="entry name" value="Protein kinase-like (PK-like)"/>
    <property type="match status" value="1"/>
</dbReference>
<feature type="compositionally biased region" description="Low complexity" evidence="19">
    <location>
        <begin position="482"/>
        <end position="491"/>
    </location>
</feature>
<accession>A0A9P8PXI1</accession>
<gene>
    <name evidence="21" type="ORF">WICPIJ_008366</name>
</gene>
<dbReference type="FunFam" id="1.10.510.10:FF:000817">
    <property type="entry name" value="Serine/threonine-protein kinase ATG1"/>
    <property type="match status" value="1"/>
</dbReference>
<evidence type="ECO:0000256" key="10">
    <source>
        <dbReference type="ARBA" id="ARBA00022777"/>
    </source>
</evidence>
<evidence type="ECO:0000256" key="12">
    <source>
        <dbReference type="ARBA" id="ARBA00022927"/>
    </source>
</evidence>
<dbReference type="GO" id="GO:0061709">
    <property type="term" value="P:reticulophagy"/>
    <property type="evidence" value="ECO:0007669"/>
    <property type="project" value="TreeGrafter"/>
</dbReference>
<evidence type="ECO:0000313" key="21">
    <source>
        <dbReference type="EMBL" id="KAH3680153.1"/>
    </source>
</evidence>
<dbReference type="Pfam" id="PF12063">
    <property type="entry name" value="ATG1-like_MIT1"/>
    <property type="match status" value="1"/>
</dbReference>
<evidence type="ECO:0000256" key="14">
    <source>
        <dbReference type="ARBA" id="ARBA00023136"/>
    </source>
</evidence>
<dbReference type="SMART" id="SM00220">
    <property type="entry name" value="S_TKc"/>
    <property type="match status" value="1"/>
</dbReference>
<reference evidence="21" key="2">
    <citation type="submission" date="2021-01" db="EMBL/GenBank/DDBJ databases">
        <authorList>
            <person name="Schikora-Tamarit M.A."/>
        </authorList>
    </citation>
    <scope>NUCLEOTIDE SEQUENCE</scope>
    <source>
        <strain evidence="21">CBS2887</strain>
    </source>
</reference>
<dbReference type="OrthoDB" id="346907at2759"/>
<dbReference type="GO" id="GO:0004674">
    <property type="term" value="F:protein serine/threonine kinase activity"/>
    <property type="evidence" value="ECO:0007669"/>
    <property type="project" value="UniProtKB-EC"/>
</dbReference>
<name>A0A9P8PXI1_WICPI</name>
<evidence type="ECO:0000256" key="4">
    <source>
        <dbReference type="ARBA" id="ARBA00018572"/>
    </source>
</evidence>
<dbReference type="PROSITE" id="PS00108">
    <property type="entry name" value="PROTEIN_KINASE_ST"/>
    <property type="match status" value="1"/>
</dbReference>
<feature type="region of interest" description="Disordered" evidence="19">
    <location>
        <begin position="480"/>
        <end position="526"/>
    </location>
</feature>
<dbReference type="Proteomes" id="UP000774326">
    <property type="component" value="Unassembled WGS sequence"/>
</dbReference>
<feature type="binding site" evidence="17">
    <location>
        <position position="55"/>
    </location>
    <ligand>
        <name>ATP</name>
        <dbReference type="ChEBI" id="CHEBI:30616"/>
    </ligand>
</feature>
<dbReference type="GO" id="GO:0000422">
    <property type="term" value="P:autophagy of mitochondrion"/>
    <property type="evidence" value="ECO:0007669"/>
    <property type="project" value="TreeGrafter"/>
</dbReference>
<evidence type="ECO:0000256" key="16">
    <source>
        <dbReference type="ARBA" id="ARBA00060750"/>
    </source>
</evidence>
<keyword evidence="22" id="KW-1185">Reference proteome</keyword>
<evidence type="ECO:0000256" key="11">
    <source>
        <dbReference type="ARBA" id="ARBA00022840"/>
    </source>
</evidence>
<dbReference type="InterPro" id="IPR011009">
    <property type="entry name" value="Kinase-like_dom_sf"/>
</dbReference>
<evidence type="ECO:0000256" key="3">
    <source>
        <dbReference type="ARBA" id="ARBA00012513"/>
    </source>
</evidence>
<comment type="caution">
    <text evidence="21">The sequence shown here is derived from an EMBL/GenBank/DDBJ whole genome shotgun (WGS) entry which is preliminary data.</text>
</comment>
<evidence type="ECO:0000256" key="17">
    <source>
        <dbReference type="PROSITE-ProRule" id="PRU10141"/>
    </source>
</evidence>
<dbReference type="InterPro" id="IPR022708">
    <property type="entry name" value="Atg1-like_tMIT"/>
</dbReference>
<keyword evidence="10" id="KW-0418">Kinase</keyword>
<evidence type="ECO:0000313" key="22">
    <source>
        <dbReference type="Proteomes" id="UP000774326"/>
    </source>
</evidence>
<evidence type="ECO:0000256" key="6">
    <source>
        <dbReference type="ARBA" id="ARBA00022448"/>
    </source>
</evidence>
<dbReference type="InterPro" id="IPR000719">
    <property type="entry name" value="Prot_kinase_dom"/>
</dbReference>
<dbReference type="GO" id="GO:0005776">
    <property type="term" value="C:autophagosome"/>
    <property type="evidence" value="ECO:0007669"/>
    <property type="project" value="TreeGrafter"/>
</dbReference>
<keyword evidence="7" id="KW-0963">Cytoplasm</keyword>
<dbReference type="EMBL" id="JAEUBG010004779">
    <property type="protein sequence ID" value="KAH3680153.1"/>
    <property type="molecule type" value="Genomic_DNA"/>
</dbReference>
<organism evidence="21 22">
    <name type="scientific">Wickerhamomyces pijperi</name>
    <name type="common">Yeast</name>
    <name type="synonym">Pichia pijperi</name>
    <dbReference type="NCBI Taxonomy" id="599730"/>
    <lineage>
        <taxon>Eukaryota</taxon>
        <taxon>Fungi</taxon>
        <taxon>Dikarya</taxon>
        <taxon>Ascomycota</taxon>
        <taxon>Saccharomycotina</taxon>
        <taxon>Saccharomycetes</taxon>
        <taxon>Phaffomycetales</taxon>
        <taxon>Wickerhamomycetaceae</taxon>
        <taxon>Wickerhamomyces</taxon>
    </lineage>
</organism>